<keyword evidence="2" id="KW-1185">Reference proteome</keyword>
<dbReference type="Proteomes" id="UP000774326">
    <property type="component" value="Unassembled WGS sequence"/>
</dbReference>
<evidence type="ECO:0000313" key="2">
    <source>
        <dbReference type="Proteomes" id="UP000774326"/>
    </source>
</evidence>
<organism evidence="1 2">
    <name type="scientific">Wickerhamomyces pijperi</name>
    <name type="common">Yeast</name>
    <name type="synonym">Pichia pijperi</name>
    <dbReference type="NCBI Taxonomy" id="599730"/>
    <lineage>
        <taxon>Eukaryota</taxon>
        <taxon>Fungi</taxon>
        <taxon>Dikarya</taxon>
        <taxon>Ascomycota</taxon>
        <taxon>Saccharomycotina</taxon>
        <taxon>Saccharomycetes</taxon>
        <taxon>Phaffomycetales</taxon>
        <taxon>Wickerhamomycetaceae</taxon>
        <taxon>Wickerhamomyces</taxon>
    </lineage>
</organism>
<dbReference type="EMBL" id="JAEUBG010004343">
    <property type="protein sequence ID" value="KAH3681639.1"/>
    <property type="molecule type" value="Genomic_DNA"/>
</dbReference>
<evidence type="ECO:0000313" key="1">
    <source>
        <dbReference type="EMBL" id="KAH3681639.1"/>
    </source>
</evidence>
<proteinExistence type="predicted"/>
<sequence>MEGSGLSNNLEISILSEAVDSLVSCSVDCSWKDSSISKSCSRCRKAIGAGLTQHTFPYFQYSITDSAMKAHVAILNFLNSLKSVLIQLISDMVLSQCVLLFEDLNGSAESVELDGIDGIENGVLVRHWKNWKKQLSLMIVSVIKDVIGVLSTRGFPDCTTGCDSEGCDCGLDDCMGCVGGNCVRAGVGVRSETVLFTLLGVCFTEASSERDERESPIRVGFEPRSVTATFLVEASTPTSLFNISISNLIPLSKSHLSRNPSKSLFTLLTCSSELIDLSFLSVVTV</sequence>
<dbReference type="AlphaFoldDB" id="A0A9P8Q2I0"/>
<comment type="caution">
    <text evidence="1">The sequence shown here is derived from an EMBL/GenBank/DDBJ whole genome shotgun (WGS) entry which is preliminary data.</text>
</comment>
<gene>
    <name evidence="1" type="ORF">WICPIJ_007399</name>
</gene>
<accession>A0A9P8Q2I0</accession>
<reference evidence="1" key="1">
    <citation type="journal article" date="2021" name="Open Biol.">
        <title>Shared evolutionary footprints suggest mitochondrial oxidative damage underlies multiple complex I losses in fungi.</title>
        <authorList>
            <person name="Schikora-Tamarit M.A."/>
            <person name="Marcet-Houben M."/>
            <person name="Nosek J."/>
            <person name="Gabaldon T."/>
        </authorList>
    </citation>
    <scope>NUCLEOTIDE SEQUENCE</scope>
    <source>
        <strain evidence="1">CBS2887</strain>
    </source>
</reference>
<reference evidence="1" key="2">
    <citation type="submission" date="2021-01" db="EMBL/GenBank/DDBJ databases">
        <authorList>
            <person name="Schikora-Tamarit M.A."/>
        </authorList>
    </citation>
    <scope>NUCLEOTIDE SEQUENCE</scope>
    <source>
        <strain evidence="1">CBS2887</strain>
    </source>
</reference>
<name>A0A9P8Q2I0_WICPI</name>
<protein>
    <submittedName>
        <fullName evidence="1">Uncharacterized protein</fullName>
    </submittedName>
</protein>